<dbReference type="RefSeq" id="WP_345129105.1">
    <property type="nucleotide sequence ID" value="NZ_BAABAT010000011.1"/>
</dbReference>
<accession>A0ABP8DB48</accession>
<organism evidence="1 2">
    <name type="scientific">Dactylosporangium darangshiense</name>
    <dbReference type="NCBI Taxonomy" id="579108"/>
    <lineage>
        <taxon>Bacteria</taxon>
        <taxon>Bacillati</taxon>
        <taxon>Actinomycetota</taxon>
        <taxon>Actinomycetes</taxon>
        <taxon>Micromonosporales</taxon>
        <taxon>Micromonosporaceae</taxon>
        <taxon>Dactylosporangium</taxon>
    </lineage>
</organism>
<dbReference type="EMBL" id="BAABAT010000011">
    <property type="protein sequence ID" value="GAA4251679.1"/>
    <property type="molecule type" value="Genomic_DNA"/>
</dbReference>
<evidence type="ECO:0008006" key="3">
    <source>
        <dbReference type="Google" id="ProtNLM"/>
    </source>
</evidence>
<proteinExistence type="predicted"/>
<protein>
    <recommendedName>
        <fullName evidence="3">Core-binding (CB) domain-containing protein</fullName>
    </recommendedName>
</protein>
<comment type="caution">
    <text evidence="1">The sequence shown here is derived from an EMBL/GenBank/DDBJ whole genome shotgun (WGS) entry which is preliminary data.</text>
</comment>
<evidence type="ECO:0000313" key="1">
    <source>
        <dbReference type="EMBL" id="GAA4251679.1"/>
    </source>
</evidence>
<evidence type="ECO:0000313" key="2">
    <source>
        <dbReference type="Proteomes" id="UP001500620"/>
    </source>
</evidence>
<keyword evidence="2" id="KW-1185">Reference proteome</keyword>
<sequence>MTEPTWTAAQLRAELATYHQERIAAGNHRPSTIATYIQHPERFIAYLEGAYDPQQPQGRNAR</sequence>
<dbReference type="Proteomes" id="UP001500620">
    <property type="component" value="Unassembled WGS sequence"/>
</dbReference>
<name>A0ABP8DB48_9ACTN</name>
<reference evidence="2" key="1">
    <citation type="journal article" date="2019" name="Int. J. Syst. Evol. Microbiol.">
        <title>The Global Catalogue of Microorganisms (GCM) 10K type strain sequencing project: providing services to taxonomists for standard genome sequencing and annotation.</title>
        <authorList>
            <consortium name="The Broad Institute Genomics Platform"/>
            <consortium name="The Broad Institute Genome Sequencing Center for Infectious Disease"/>
            <person name="Wu L."/>
            <person name="Ma J."/>
        </authorList>
    </citation>
    <scope>NUCLEOTIDE SEQUENCE [LARGE SCALE GENOMIC DNA]</scope>
    <source>
        <strain evidence="2">JCM 17441</strain>
    </source>
</reference>
<gene>
    <name evidence="1" type="ORF">GCM10022255_045250</name>
</gene>